<feature type="domain" description="HTH cro/C1-type" evidence="2">
    <location>
        <begin position="13"/>
        <end position="43"/>
    </location>
</feature>
<accession>A0A235B4F8</accession>
<dbReference type="Pfam" id="PF13424">
    <property type="entry name" value="TPR_12"/>
    <property type="match status" value="1"/>
</dbReference>
<sequence length="432" mass="50886">MDSTGVQGIGEMIRKVRKEKGWRLEDLADEQISIATISNIERGFAHVKPEKTHYLIQKLKIDPARLPRLMMKEQQDLKELEFELKSLQLLRDTGDAALALEHLNRLKLEASHPYAAMFHYLKGKCYLSLRKWKEAEKFFHQAIRFSHHHEHAYSKKSNIKAVSFIELGLCAFFQNDLVQAIRYTDRGWDVYEHDGERSYAWWLLHINKAVYYERLGQLAESMQVIQKAWEGVHQTEKKDIVITFYYLRSEILRRSGVYDEAVTFAIKGLELARLNGHTPLLFDLWTVLGSTYMAKEDWFKAERCFNHALRLKDRLFDDPMVECKIITAFARLGKLYTQQKKWEQAGRVIREAIATGEKYEDAPRLTYALQVMGDYYQVQGRMEEGIPYYERALALARKYNYKKRACSTLIRLPDYWRDTNREELLAYLETIS</sequence>
<dbReference type="CDD" id="cd00093">
    <property type="entry name" value="HTH_XRE"/>
    <property type="match status" value="1"/>
</dbReference>
<keyword evidence="1" id="KW-0802">TPR repeat</keyword>
<dbReference type="PANTHER" id="PTHR12558">
    <property type="entry name" value="CELL DIVISION CYCLE 16,23,27"/>
    <property type="match status" value="1"/>
</dbReference>
<dbReference type="InterPro" id="IPR001387">
    <property type="entry name" value="Cro/C1-type_HTH"/>
</dbReference>
<dbReference type="SMART" id="SM00530">
    <property type="entry name" value="HTH_XRE"/>
    <property type="match status" value="1"/>
</dbReference>
<name>A0A235B4F8_9BACL</name>
<keyword evidence="4" id="KW-1185">Reference proteome</keyword>
<proteinExistence type="predicted"/>
<dbReference type="Gene3D" id="1.25.40.10">
    <property type="entry name" value="Tetratricopeptide repeat domain"/>
    <property type="match status" value="2"/>
</dbReference>
<dbReference type="SMART" id="SM00028">
    <property type="entry name" value="TPR"/>
    <property type="match status" value="6"/>
</dbReference>
<organism evidence="3 4">
    <name type="scientific">Paludifilum halophilum</name>
    <dbReference type="NCBI Taxonomy" id="1642702"/>
    <lineage>
        <taxon>Bacteria</taxon>
        <taxon>Bacillati</taxon>
        <taxon>Bacillota</taxon>
        <taxon>Bacilli</taxon>
        <taxon>Bacillales</taxon>
        <taxon>Thermoactinomycetaceae</taxon>
        <taxon>Paludifilum</taxon>
    </lineage>
</organism>
<evidence type="ECO:0000259" key="2">
    <source>
        <dbReference type="PROSITE" id="PS50943"/>
    </source>
</evidence>
<gene>
    <name evidence="3" type="ORF">CHM34_11985</name>
</gene>
<comment type="caution">
    <text evidence="3">The sequence shown here is derived from an EMBL/GenBank/DDBJ whole genome shotgun (WGS) entry which is preliminary data.</text>
</comment>
<reference evidence="3 4" key="1">
    <citation type="submission" date="2017-07" db="EMBL/GenBank/DDBJ databases">
        <title>The genome sequence of Paludifilum halophilum highlights mechanisms for microbial adaptation to high salt environemnts.</title>
        <authorList>
            <person name="Belbahri L."/>
        </authorList>
    </citation>
    <scope>NUCLEOTIDE SEQUENCE [LARGE SCALE GENOMIC DNA]</scope>
    <source>
        <strain evidence="3 4">DSM 102817</strain>
    </source>
</reference>
<protein>
    <recommendedName>
        <fullName evidence="2">HTH cro/C1-type domain-containing protein</fullName>
    </recommendedName>
</protein>
<dbReference type="InterPro" id="IPR011990">
    <property type="entry name" value="TPR-like_helical_dom_sf"/>
</dbReference>
<feature type="repeat" description="TPR" evidence="1">
    <location>
        <begin position="116"/>
        <end position="149"/>
    </location>
</feature>
<dbReference type="InterPro" id="IPR010982">
    <property type="entry name" value="Lambda_DNA-bd_dom_sf"/>
</dbReference>
<dbReference type="PROSITE" id="PS50943">
    <property type="entry name" value="HTH_CROC1"/>
    <property type="match status" value="1"/>
</dbReference>
<feature type="repeat" description="TPR" evidence="1">
    <location>
        <begin position="282"/>
        <end position="315"/>
    </location>
</feature>
<dbReference type="Proteomes" id="UP000215459">
    <property type="component" value="Unassembled WGS sequence"/>
</dbReference>
<evidence type="ECO:0000256" key="1">
    <source>
        <dbReference type="PROSITE-ProRule" id="PRU00339"/>
    </source>
</evidence>
<evidence type="ECO:0000313" key="3">
    <source>
        <dbReference type="EMBL" id="OYD07112.1"/>
    </source>
</evidence>
<feature type="repeat" description="TPR" evidence="1">
    <location>
        <begin position="366"/>
        <end position="399"/>
    </location>
</feature>
<dbReference type="AlphaFoldDB" id="A0A235B4F8"/>
<dbReference type="SUPFAM" id="SSF47413">
    <property type="entry name" value="lambda repressor-like DNA-binding domains"/>
    <property type="match status" value="1"/>
</dbReference>
<dbReference type="GO" id="GO:0051301">
    <property type="term" value="P:cell division"/>
    <property type="evidence" value="ECO:0007669"/>
    <property type="project" value="TreeGrafter"/>
</dbReference>
<dbReference type="EMBL" id="NOWF01000007">
    <property type="protein sequence ID" value="OYD07112.1"/>
    <property type="molecule type" value="Genomic_DNA"/>
</dbReference>
<dbReference type="Gene3D" id="1.10.260.40">
    <property type="entry name" value="lambda repressor-like DNA-binding domains"/>
    <property type="match status" value="1"/>
</dbReference>
<dbReference type="SUPFAM" id="SSF48452">
    <property type="entry name" value="TPR-like"/>
    <property type="match status" value="2"/>
</dbReference>
<dbReference type="PANTHER" id="PTHR12558:SF13">
    <property type="entry name" value="CELL DIVISION CYCLE PROTEIN 27 HOMOLOG"/>
    <property type="match status" value="1"/>
</dbReference>
<dbReference type="GO" id="GO:0003677">
    <property type="term" value="F:DNA binding"/>
    <property type="evidence" value="ECO:0007669"/>
    <property type="project" value="InterPro"/>
</dbReference>
<dbReference type="PROSITE" id="PS50005">
    <property type="entry name" value="TPR"/>
    <property type="match status" value="3"/>
</dbReference>
<dbReference type="InterPro" id="IPR019734">
    <property type="entry name" value="TPR_rpt"/>
</dbReference>
<evidence type="ECO:0000313" key="4">
    <source>
        <dbReference type="Proteomes" id="UP000215459"/>
    </source>
</evidence>